<dbReference type="PIRSF" id="PIRSF003314">
    <property type="entry name" value="IPP_isomerase"/>
    <property type="match status" value="1"/>
</dbReference>
<keyword evidence="3 11" id="KW-0285">Flavoprotein</keyword>
<dbReference type="HAMAP" id="MF_00354">
    <property type="entry name" value="Idi_2"/>
    <property type="match status" value="1"/>
</dbReference>
<keyword evidence="9 11" id="KW-0413">Isomerase</keyword>
<gene>
    <name evidence="11 13" type="primary">fni</name>
    <name evidence="13" type="ORF">LCIT_10800</name>
</gene>
<dbReference type="PANTHER" id="PTHR43665:SF1">
    <property type="entry name" value="ISOPENTENYL-DIPHOSPHATE DELTA-ISOMERASE"/>
    <property type="match status" value="1"/>
</dbReference>
<feature type="binding site" evidence="11">
    <location>
        <position position="190"/>
    </location>
    <ligand>
        <name>FMN</name>
        <dbReference type="ChEBI" id="CHEBI:58210"/>
    </ligand>
</feature>
<dbReference type="GO" id="GO:0000287">
    <property type="term" value="F:magnesium ion binding"/>
    <property type="evidence" value="ECO:0007669"/>
    <property type="project" value="UniProtKB-UniRule"/>
</dbReference>
<feature type="domain" description="FMN-dependent dehydrogenase" evidence="12">
    <location>
        <begin position="155"/>
        <end position="330"/>
    </location>
</feature>
<dbReference type="Gene3D" id="3.20.20.70">
    <property type="entry name" value="Aldolase class I"/>
    <property type="match status" value="1"/>
</dbReference>
<evidence type="ECO:0000256" key="2">
    <source>
        <dbReference type="ARBA" id="ARBA00022490"/>
    </source>
</evidence>
<feature type="binding site" evidence="11">
    <location>
        <position position="160"/>
    </location>
    <ligand>
        <name>Mg(2+)</name>
        <dbReference type="ChEBI" id="CHEBI:18420"/>
    </ligand>
</feature>
<dbReference type="Pfam" id="PF01070">
    <property type="entry name" value="FMN_dh"/>
    <property type="match status" value="1"/>
</dbReference>
<evidence type="ECO:0000256" key="6">
    <source>
        <dbReference type="ARBA" id="ARBA00022842"/>
    </source>
</evidence>
<evidence type="ECO:0000256" key="4">
    <source>
        <dbReference type="ARBA" id="ARBA00022643"/>
    </source>
</evidence>
<comment type="caution">
    <text evidence="11">Lacks conserved residue(s) required for the propagation of feature annotation.</text>
</comment>
<evidence type="ECO:0000256" key="10">
    <source>
        <dbReference type="ARBA" id="ARBA00025810"/>
    </source>
</evidence>
<dbReference type="GO" id="GO:0010181">
    <property type="term" value="F:FMN binding"/>
    <property type="evidence" value="ECO:0007669"/>
    <property type="project" value="UniProtKB-UniRule"/>
</dbReference>
<comment type="cofactor">
    <cofactor evidence="1 11">
        <name>FMN</name>
        <dbReference type="ChEBI" id="CHEBI:58210"/>
    </cofactor>
</comment>
<proteinExistence type="inferred from homology"/>
<dbReference type="EC" id="5.3.3.2" evidence="11"/>
<evidence type="ECO:0000256" key="5">
    <source>
        <dbReference type="ARBA" id="ARBA00022723"/>
    </source>
</evidence>
<dbReference type="InterPro" id="IPR013785">
    <property type="entry name" value="Aldolase_TIM"/>
</dbReference>
<evidence type="ECO:0000256" key="9">
    <source>
        <dbReference type="ARBA" id="ARBA00023235"/>
    </source>
</evidence>
<dbReference type="NCBIfam" id="TIGR02151">
    <property type="entry name" value="IPP_isom_2"/>
    <property type="match status" value="1"/>
</dbReference>
<keyword evidence="7 11" id="KW-0521">NADP</keyword>
<accession>A0A5A5U065</accession>
<comment type="cofactor">
    <cofactor evidence="11">
        <name>NADPH</name>
        <dbReference type="ChEBI" id="CHEBI:57783"/>
    </cofactor>
</comment>
<evidence type="ECO:0000259" key="12">
    <source>
        <dbReference type="Pfam" id="PF01070"/>
    </source>
</evidence>
<evidence type="ECO:0000256" key="8">
    <source>
        <dbReference type="ARBA" id="ARBA00023229"/>
    </source>
</evidence>
<keyword evidence="2 11" id="KW-0963">Cytoplasm</keyword>
<comment type="similarity">
    <text evidence="11">Belongs to the IPP isomerase type 2 family.</text>
</comment>
<dbReference type="GO" id="GO:0005737">
    <property type="term" value="C:cytoplasm"/>
    <property type="evidence" value="ECO:0007669"/>
    <property type="project" value="UniProtKB-SubCell"/>
</dbReference>
<dbReference type="GO" id="GO:0004452">
    <property type="term" value="F:isopentenyl-diphosphate delta-isomerase activity"/>
    <property type="evidence" value="ECO:0007669"/>
    <property type="project" value="UniProtKB-UniRule"/>
</dbReference>
<feature type="binding site" evidence="11">
    <location>
        <position position="100"/>
    </location>
    <ligand>
        <name>FMN</name>
        <dbReference type="ChEBI" id="CHEBI:58210"/>
    </ligand>
</feature>
<evidence type="ECO:0000256" key="7">
    <source>
        <dbReference type="ARBA" id="ARBA00022857"/>
    </source>
</evidence>
<dbReference type="EMBL" id="BJJW01000006">
    <property type="protein sequence ID" value="GDZ83838.1"/>
    <property type="molecule type" value="Genomic_DNA"/>
</dbReference>
<keyword evidence="6 11" id="KW-0460">Magnesium</keyword>
<feature type="binding site" evidence="11">
    <location>
        <position position="159"/>
    </location>
    <ligand>
        <name>substrate</name>
    </ligand>
</feature>
<dbReference type="PANTHER" id="PTHR43665">
    <property type="entry name" value="ISOPENTENYL-DIPHOSPHATE DELTA-ISOMERASE"/>
    <property type="match status" value="1"/>
</dbReference>
<comment type="caution">
    <text evidence="13">The sequence shown here is derived from an EMBL/GenBank/DDBJ whole genome shotgun (WGS) entry which is preliminary data.</text>
</comment>
<dbReference type="GO" id="GO:0016491">
    <property type="term" value="F:oxidoreductase activity"/>
    <property type="evidence" value="ECO:0007669"/>
    <property type="project" value="InterPro"/>
</dbReference>
<comment type="subcellular location">
    <subcellularLocation>
        <location evidence="11">Cytoplasm</location>
    </subcellularLocation>
</comment>
<feature type="binding site" evidence="11">
    <location>
        <position position="129"/>
    </location>
    <ligand>
        <name>FMN</name>
        <dbReference type="ChEBI" id="CHEBI:58210"/>
    </ligand>
</feature>
<evidence type="ECO:0000256" key="3">
    <source>
        <dbReference type="ARBA" id="ARBA00022630"/>
    </source>
</evidence>
<evidence type="ECO:0000256" key="1">
    <source>
        <dbReference type="ARBA" id="ARBA00001917"/>
    </source>
</evidence>
<dbReference type="RefSeq" id="WP_040190060.1">
    <property type="nucleotide sequence ID" value="NZ_BJJW01000006.1"/>
</dbReference>
<feature type="binding site" evidence="11">
    <location>
        <position position="220"/>
    </location>
    <ligand>
        <name>FMN</name>
        <dbReference type="ChEBI" id="CHEBI:58210"/>
    </ligand>
</feature>
<dbReference type="Proteomes" id="UP000323274">
    <property type="component" value="Unassembled WGS sequence"/>
</dbReference>
<comment type="catalytic activity">
    <reaction evidence="11">
        <text>isopentenyl diphosphate = dimethylallyl diphosphate</text>
        <dbReference type="Rhea" id="RHEA:23284"/>
        <dbReference type="ChEBI" id="CHEBI:57623"/>
        <dbReference type="ChEBI" id="CHEBI:128769"/>
        <dbReference type="EC" id="5.3.3.2"/>
    </reaction>
</comment>
<evidence type="ECO:0000256" key="11">
    <source>
        <dbReference type="HAMAP-Rule" id="MF_00354"/>
    </source>
</evidence>
<evidence type="ECO:0000313" key="14">
    <source>
        <dbReference type="Proteomes" id="UP000323274"/>
    </source>
</evidence>
<keyword evidence="5 11" id="KW-0479">Metal-binding</keyword>
<comment type="function">
    <text evidence="11">Involved in the biosynthesis of isoprenoids. Catalyzes the 1,3-allylic rearrangement of the homoallylic substrate isopentenyl (IPP) to its allylic isomer, dimethylallyl diphosphate (DMAPP).</text>
</comment>
<dbReference type="GO" id="GO:0070402">
    <property type="term" value="F:NADPH binding"/>
    <property type="evidence" value="ECO:0007669"/>
    <property type="project" value="UniProtKB-UniRule"/>
</dbReference>
<name>A0A5A5U065_LEUCI</name>
<organism evidence="13 14">
    <name type="scientific">Leuconostoc citreum</name>
    <dbReference type="NCBI Taxonomy" id="33964"/>
    <lineage>
        <taxon>Bacteria</taxon>
        <taxon>Bacillati</taxon>
        <taxon>Bacillota</taxon>
        <taxon>Bacilli</taxon>
        <taxon>Lactobacillales</taxon>
        <taxon>Lactobacillaceae</taxon>
        <taxon>Leuconostoc</taxon>
    </lineage>
</organism>
<dbReference type="GeneID" id="61102449"/>
<keyword evidence="4 11" id="KW-0288">FMN</keyword>
<comment type="cofactor">
    <cofactor evidence="11">
        <name>Mg(2+)</name>
        <dbReference type="ChEBI" id="CHEBI:18420"/>
    </cofactor>
</comment>
<dbReference type="SUPFAM" id="SSF51395">
    <property type="entry name" value="FMN-linked oxidoreductases"/>
    <property type="match status" value="1"/>
</dbReference>
<protein>
    <recommendedName>
        <fullName evidence="11">Isopentenyl-diphosphate delta-isomerase</fullName>
        <shortName evidence="11">IPP isomerase</shortName>
        <ecNumber evidence="11">5.3.3.2</ecNumber>
    </recommendedName>
    <alternativeName>
        <fullName evidence="11">Isopentenyl diphosphate:dimethylallyl diphosphate isomerase</fullName>
    </alternativeName>
    <alternativeName>
        <fullName evidence="11">Isopentenyl pyrophosphate isomerase</fullName>
    </alternativeName>
    <alternativeName>
        <fullName evidence="11">Type 2 isopentenyl diphosphate isomerase</fullName>
        <shortName evidence="11">IDI-2</shortName>
    </alternativeName>
</protein>
<comment type="subunit">
    <text evidence="10 11">Homooctamer. Dimer of tetramers.</text>
</comment>
<reference evidence="13 14" key="1">
    <citation type="submission" date="2019-04" db="EMBL/GenBank/DDBJ databases">
        <title>A pseudo-fructophilic Leuconostoc citreum strain F192-5 isolated from peel of satsuma mandarin: the first report for isolation and characterization of strain-dependent fructophilic-like characteristics.</title>
        <authorList>
            <person name="Maeno S."/>
            <person name="Tanizawa Y."/>
            <person name="Kajikawa A."/>
            <person name="Kanesaki Y."/>
            <person name="Kubota E."/>
            <person name="Arita M."/>
            <person name="Leon D."/>
            <person name="Endo A."/>
        </authorList>
    </citation>
    <scope>NUCLEOTIDE SEQUENCE [LARGE SCALE GENOMIC DNA]</scope>
    <source>
        <strain evidence="13 14">F192-5</strain>
    </source>
</reference>
<feature type="binding site" evidence="11">
    <location>
        <begin position="9"/>
        <end position="10"/>
    </location>
    <ligand>
        <name>substrate</name>
    </ligand>
</feature>
<keyword evidence="8 11" id="KW-0414">Isoprene biosynthesis</keyword>
<sequence>MRESAQAHRKDEHLSLGVNLWRQQNFLTPGASYEDVRWLPVVFPEMAVSDTDVSVDLFNHHFDWPFYIEAMTGGSELTGRINSQLAEVARTTNLAMAVGSQSIALKEPDLASTFKVARKQHPDGFLIANLGADHPIENVRAAVDMIDANAIEMHVNVAQELVMAEGDREFFWLDNLANVIAKSPVPVIIKEVGFGMSQSAIKTIQQLNPAAINIGGANGTNFAVIERRRNRQAETLNIDQFGLSTVESLISAQIMQNQYPIIATGGIQSANDVITSLMLGATLVSSAGFMLKTLMDDGQSALVQQIEGWQSALPRLLTLLGAQSNQELAEKQRLYSPSLQNFITQQKASPENR</sequence>
<feature type="binding site" evidence="11">
    <location>
        <begin position="70"/>
        <end position="72"/>
    </location>
    <ligand>
        <name>FMN</name>
        <dbReference type="ChEBI" id="CHEBI:58210"/>
    </ligand>
</feature>
<dbReference type="AlphaFoldDB" id="A0A5A5U065"/>
<evidence type="ECO:0000313" key="13">
    <source>
        <dbReference type="EMBL" id="GDZ83838.1"/>
    </source>
</evidence>
<dbReference type="InterPro" id="IPR011179">
    <property type="entry name" value="IPdP_isomerase"/>
</dbReference>
<dbReference type="GO" id="GO:0008299">
    <property type="term" value="P:isoprenoid biosynthetic process"/>
    <property type="evidence" value="ECO:0007669"/>
    <property type="project" value="UniProtKB-UniRule"/>
</dbReference>
<dbReference type="InterPro" id="IPR000262">
    <property type="entry name" value="FMN-dep_DH"/>
</dbReference>
<feature type="binding site" evidence="11">
    <location>
        <begin position="287"/>
        <end position="288"/>
    </location>
    <ligand>
        <name>FMN</name>
        <dbReference type="ChEBI" id="CHEBI:58210"/>
    </ligand>
</feature>